<dbReference type="AlphaFoldDB" id="A0A512TK79"/>
<evidence type="ECO:0000313" key="5">
    <source>
        <dbReference type="Proteomes" id="UP000474042"/>
    </source>
</evidence>
<evidence type="ECO:0000313" key="4">
    <source>
        <dbReference type="Proteomes" id="UP000321089"/>
    </source>
</evidence>
<proteinExistence type="predicted"/>
<accession>A0A512TK79</accession>
<organism evidence="2 4">
    <name type="scientific">Clostridium butyricum</name>
    <dbReference type="NCBI Taxonomy" id="1492"/>
    <lineage>
        <taxon>Bacteria</taxon>
        <taxon>Bacillati</taxon>
        <taxon>Bacillota</taxon>
        <taxon>Clostridia</taxon>
        <taxon>Eubacteriales</taxon>
        <taxon>Clostridiaceae</taxon>
        <taxon>Clostridium</taxon>
    </lineage>
</organism>
<feature type="region of interest" description="Disordered" evidence="1">
    <location>
        <begin position="1"/>
        <end position="60"/>
    </location>
</feature>
<dbReference type="RefSeq" id="WP_146868107.1">
    <property type="nucleotide sequence ID" value="NZ_BKBC01000010.1"/>
</dbReference>
<evidence type="ECO:0000256" key="1">
    <source>
        <dbReference type="SAM" id="MobiDB-lite"/>
    </source>
</evidence>
<reference evidence="2 4" key="1">
    <citation type="submission" date="2019-07" db="EMBL/GenBank/DDBJ databases">
        <title>Whole genome shotgun sequence of Clostridium butyricum NBRC 3858.</title>
        <authorList>
            <person name="Hosoyama A."/>
            <person name="Uohara A."/>
            <person name="Ohji S."/>
            <person name="Ichikawa N."/>
        </authorList>
    </citation>
    <scope>NUCLEOTIDE SEQUENCE [LARGE SCALE GENOMIC DNA]</scope>
    <source>
        <strain evidence="2 4">NBRC 3858</strain>
    </source>
</reference>
<gene>
    <name evidence="2" type="ORF">CBU02nite_11210</name>
    <name evidence="3" type="ORF">GND98_015535</name>
</gene>
<dbReference type="EMBL" id="BKBC01000010">
    <property type="protein sequence ID" value="GEQ20615.1"/>
    <property type="molecule type" value="Genomic_DNA"/>
</dbReference>
<dbReference type="Proteomes" id="UP000321089">
    <property type="component" value="Unassembled WGS sequence"/>
</dbReference>
<dbReference type="InterPro" id="IPR035205">
    <property type="entry name" value="DUF5320"/>
</dbReference>
<dbReference type="Pfam" id="PF17253">
    <property type="entry name" value="DUF5320"/>
    <property type="match status" value="1"/>
</dbReference>
<evidence type="ECO:0000313" key="3">
    <source>
        <dbReference type="EMBL" id="NAS19229.1"/>
    </source>
</evidence>
<dbReference type="EMBL" id="WOFV02000062">
    <property type="protein sequence ID" value="NAS19229.1"/>
    <property type="molecule type" value="Genomic_DNA"/>
</dbReference>
<dbReference type="Proteomes" id="UP000474042">
    <property type="component" value="Unassembled WGS sequence"/>
</dbReference>
<comment type="caution">
    <text evidence="2">The sequence shown here is derived from an EMBL/GenBank/DDBJ whole genome shotgun (WGS) entry which is preliminary data.</text>
</comment>
<reference evidence="3 5" key="2">
    <citation type="submission" date="2020-01" db="EMBL/GenBank/DDBJ databases">
        <title>Genome sequence of a 1,3-propanediol producer, Clostridium butyricum S3.</title>
        <authorList>
            <person name="Zhou J."/>
        </authorList>
    </citation>
    <scope>NUCLEOTIDE SEQUENCE [LARGE SCALE GENOMIC DNA]</scope>
    <source>
        <strain evidence="3 5">S3</strain>
    </source>
</reference>
<name>A0A512TK79_CLOBU</name>
<sequence length="60" mass="6356">MPRRDGTGPEGNGIGTGRGMGPCNGNNDAVTPGLGRRGGRRKCGRSCRWDKNDNLVNTQN</sequence>
<protein>
    <submittedName>
        <fullName evidence="2">Uncharacterized protein</fullName>
    </submittedName>
</protein>
<feature type="compositionally biased region" description="Gly residues" evidence="1">
    <location>
        <begin position="8"/>
        <end position="22"/>
    </location>
</feature>
<evidence type="ECO:0000313" key="2">
    <source>
        <dbReference type="EMBL" id="GEQ20615.1"/>
    </source>
</evidence>